<dbReference type="InterPro" id="IPR018062">
    <property type="entry name" value="HTH_AraC-typ_CS"/>
</dbReference>
<dbReference type="InterPro" id="IPR018060">
    <property type="entry name" value="HTH_AraC"/>
</dbReference>
<dbReference type="PANTHER" id="PTHR43280">
    <property type="entry name" value="ARAC-FAMILY TRANSCRIPTIONAL REGULATOR"/>
    <property type="match status" value="1"/>
</dbReference>
<evidence type="ECO:0000256" key="3">
    <source>
        <dbReference type="ARBA" id="ARBA00023163"/>
    </source>
</evidence>
<evidence type="ECO:0000256" key="2">
    <source>
        <dbReference type="ARBA" id="ARBA00023125"/>
    </source>
</evidence>
<dbReference type="AlphaFoldDB" id="A0A2K2G207"/>
<dbReference type="SMART" id="SM00342">
    <property type="entry name" value="HTH_ARAC"/>
    <property type="match status" value="1"/>
</dbReference>
<keyword evidence="2" id="KW-0238">DNA-binding</keyword>
<organism evidence="5 6">
    <name type="scientific">Novosphingobium guangzhouense</name>
    <dbReference type="NCBI Taxonomy" id="1850347"/>
    <lineage>
        <taxon>Bacteria</taxon>
        <taxon>Pseudomonadati</taxon>
        <taxon>Pseudomonadota</taxon>
        <taxon>Alphaproteobacteria</taxon>
        <taxon>Sphingomonadales</taxon>
        <taxon>Sphingomonadaceae</taxon>
        <taxon>Novosphingobium</taxon>
    </lineage>
</organism>
<evidence type="ECO:0000313" key="6">
    <source>
        <dbReference type="Proteomes" id="UP000236327"/>
    </source>
</evidence>
<evidence type="ECO:0000256" key="1">
    <source>
        <dbReference type="ARBA" id="ARBA00023015"/>
    </source>
</evidence>
<feature type="domain" description="HTH araC/xylS-type" evidence="4">
    <location>
        <begin position="218"/>
        <end position="319"/>
    </location>
</feature>
<accession>A0A2K2G207</accession>
<gene>
    <name evidence="5" type="ORF">A8V01_04070</name>
</gene>
<keyword evidence="3" id="KW-0804">Transcription</keyword>
<keyword evidence="1" id="KW-0805">Transcription regulation</keyword>
<reference evidence="5 6" key="1">
    <citation type="submission" date="2016-05" db="EMBL/GenBank/DDBJ databases">
        <title>Complete genome sequence of Novosphingobium guangzhouense SA925(T).</title>
        <authorList>
            <person name="Sha S."/>
        </authorList>
    </citation>
    <scope>NUCLEOTIDE SEQUENCE [LARGE SCALE GENOMIC DNA]</scope>
    <source>
        <strain evidence="5 6">SA925</strain>
    </source>
</reference>
<dbReference type="PROSITE" id="PS00041">
    <property type="entry name" value="HTH_ARAC_FAMILY_1"/>
    <property type="match status" value="1"/>
</dbReference>
<dbReference type="PRINTS" id="PR00032">
    <property type="entry name" value="HTHARAC"/>
</dbReference>
<dbReference type="GO" id="GO:0043565">
    <property type="term" value="F:sequence-specific DNA binding"/>
    <property type="evidence" value="ECO:0007669"/>
    <property type="project" value="InterPro"/>
</dbReference>
<keyword evidence="6" id="KW-1185">Reference proteome</keyword>
<dbReference type="PANTHER" id="PTHR43280:SF2">
    <property type="entry name" value="HTH-TYPE TRANSCRIPTIONAL REGULATOR EXSA"/>
    <property type="match status" value="1"/>
</dbReference>
<dbReference type="InterPro" id="IPR020449">
    <property type="entry name" value="Tscrpt_reg_AraC-type_HTH"/>
</dbReference>
<dbReference type="Proteomes" id="UP000236327">
    <property type="component" value="Unassembled WGS sequence"/>
</dbReference>
<protein>
    <submittedName>
        <fullName evidence="5">AraC family transcriptional regulator</fullName>
    </submittedName>
</protein>
<sequence>MAETLFSFDKRNYRDCQTLFRGTRGQEYYHGDFWIEDGSTTIDVRSERKAVGAISIIRQRSAANLFFRRSRQHIREDATDLSVLWFVKRGELAVSNQCGGKVARAGDFIITRSMSPFFMECRTGDDGTHEVLHVTVPTHILRGFVRQDFSTGLFMAMERAELALAETLLTEVFTDDGRIGEASARLLVDTALGLIGNAIRASEDMAPPRQSIADRRLEDVLRFIEVHLSDPQLSTAMVAKGCGISPRYLSFLLRLRDTSFSELVWEQRLAKAKAWLSASDPRDISISEIAYGVGFKSPAHFSRMFKRVFGANPREYRGESVVEEAVAATPAEPFADYPAPYPVSSSLLQ</sequence>
<comment type="caution">
    <text evidence="5">The sequence shown here is derived from an EMBL/GenBank/DDBJ whole genome shotgun (WGS) entry which is preliminary data.</text>
</comment>
<dbReference type="RefSeq" id="WP_103095681.1">
    <property type="nucleotide sequence ID" value="NZ_LYMM01000029.1"/>
</dbReference>
<dbReference type="GO" id="GO:0003700">
    <property type="term" value="F:DNA-binding transcription factor activity"/>
    <property type="evidence" value="ECO:0007669"/>
    <property type="project" value="InterPro"/>
</dbReference>
<evidence type="ECO:0000259" key="4">
    <source>
        <dbReference type="PROSITE" id="PS01124"/>
    </source>
</evidence>
<dbReference type="EMBL" id="LYMM01000029">
    <property type="protein sequence ID" value="PNU05018.1"/>
    <property type="molecule type" value="Genomic_DNA"/>
</dbReference>
<dbReference type="InterPro" id="IPR009057">
    <property type="entry name" value="Homeodomain-like_sf"/>
</dbReference>
<dbReference type="PROSITE" id="PS01124">
    <property type="entry name" value="HTH_ARAC_FAMILY_2"/>
    <property type="match status" value="1"/>
</dbReference>
<dbReference type="SUPFAM" id="SSF46689">
    <property type="entry name" value="Homeodomain-like"/>
    <property type="match status" value="1"/>
</dbReference>
<evidence type="ECO:0000313" key="5">
    <source>
        <dbReference type="EMBL" id="PNU05018.1"/>
    </source>
</evidence>
<dbReference type="OrthoDB" id="7191628at2"/>
<name>A0A2K2G207_9SPHN</name>
<dbReference type="Pfam" id="PF12833">
    <property type="entry name" value="HTH_18"/>
    <property type="match status" value="1"/>
</dbReference>
<dbReference type="Gene3D" id="1.10.10.60">
    <property type="entry name" value="Homeodomain-like"/>
    <property type="match status" value="1"/>
</dbReference>
<proteinExistence type="predicted"/>